<feature type="compositionally biased region" description="Pro residues" evidence="1">
    <location>
        <begin position="103"/>
        <end position="114"/>
    </location>
</feature>
<accession>A0A410NVJ7</accession>
<name>A0A410NVJ7_BREDI</name>
<dbReference type="KEGG" id="bdm:EQG53_05700"/>
<gene>
    <name evidence="2" type="ORF">EQG53_02725</name>
    <name evidence="3" type="ORF">EQG53_05700</name>
    <name evidence="5" type="ORF">I6H83_02220</name>
    <name evidence="4" type="ORF">I6H83_16730</name>
</gene>
<evidence type="ECO:0000256" key="1">
    <source>
        <dbReference type="SAM" id="MobiDB-lite"/>
    </source>
</evidence>
<reference evidence="3 6" key="1">
    <citation type="submission" date="2019-01" db="EMBL/GenBank/DDBJ databases">
        <title>Brevundimonas diminuta Genome sequencing and assembly.</title>
        <authorList>
            <person name="Chen H."/>
        </authorList>
    </citation>
    <scope>NUCLEOTIDE SEQUENCE [LARGE SCALE GENOMIC DNA]</scope>
    <source>
        <strain evidence="3">ATCC</strain>
        <strain evidence="6">ATCC(B) 19146</strain>
    </source>
</reference>
<dbReference type="Proteomes" id="UP000287388">
    <property type="component" value="Chromosome"/>
</dbReference>
<dbReference type="EMBL" id="CP066026">
    <property type="protein sequence ID" value="QQB88739.1"/>
    <property type="molecule type" value="Genomic_DNA"/>
</dbReference>
<keyword evidence="7" id="KW-1185">Reference proteome</keyword>
<dbReference type="RefSeq" id="WP_128719052.1">
    <property type="nucleotide sequence ID" value="NZ_BJNC01000068.1"/>
</dbReference>
<dbReference type="EMBL" id="CP035093">
    <property type="protein sequence ID" value="QAT13357.1"/>
    <property type="molecule type" value="Genomic_DNA"/>
</dbReference>
<sequence length="114" mass="11434">MAMTQTDAEKLAAAEAAMAAAAEAAKAARLPSANAAVSFLSGEQAVAFLSGLKAAIADSVDDLPRPLGTQGAEGTKQMLQRIVTSMESGLSAAQARVQSLQPTPAPEAPAEPEA</sequence>
<evidence type="ECO:0000313" key="5">
    <source>
        <dbReference type="EMBL" id="QQB89280.1"/>
    </source>
</evidence>
<evidence type="ECO:0000313" key="6">
    <source>
        <dbReference type="Proteomes" id="UP000287388"/>
    </source>
</evidence>
<dbReference type="AlphaFoldDB" id="A0A410NVJ7"/>
<protein>
    <submittedName>
        <fullName evidence="3">Uncharacterized protein</fullName>
    </submittedName>
</protein>
<dbReference type="KEGG" id="bdm:EQG53_02725"/>
<evidence type="ECO:0000313" key="3">
    <source>
        <dbReference type="EMBL" id="QAT13896.1"/>
    </source>
</evidence>
<proteinExistence type="predicted"/>
<organism evidence="3 6">
    <name type="scientific">Brevundimonas diminuta</name>
    <name type="common">Pseudomonas diminuta</name>
    <dbReference type="NCBI Taxonomy" id="293"/>
    <lineage>
        <taxon>Bacteria</taxon>
        <taxon>Pseudomonadati</taxon>
        <taxon>Pseudomonadota</taxon>
        <taxon>Alphaproteobacteria</taxon>
        <taxon>Caulobacterales</taxon>
        <taxon>Caulobacteraceae</taxon>
        <taxon>Brevundimonas</taxon>
    </lineage>
</organism>
<evidence type="ECO:0000313" key="7">
    <source>
        <dbReference type="Proteomes" id="UP000596117"/>
    </source>
</evidence>
<dbReference type="EMBL" id="CP066026">
    <property type="protein sequence ID" value="QQB89280.1"/>
    <property type="molecule type" value="Genomic_DNA"/>
</dbReference>
<reference evidence="4 7" key="2">
    <citation type="submission" date="2020-12" db="EMBL/GenBank/DDBJ databases">
        <title>FDA dAtabase for Regulatory Grade micrObial Sequences (FDA-ARGOS): Supporting development and validation of Infectious Disease Dx tests.</title>
        <authorList>
            <person name="Kerrigan L."/>
            <person name="Long C."/>
            <person name="Tallon L."/>
            <person name="Sadzewicz L."/>
            <person name="Zhao X."/>
            <person name="Boylan J."/>
            <person name="Ott S."/>
            <person name="Bowen H."/>
            <person name="Vavikolanu K."/>
            <person name="Mehta A."/>
            <person name="Aluvathingal J."/>
            <person name="Nadendla S."/>
            <person name="Yan Y."/>
            <person name="Sichtig H."/>
        </authorList>
    </citation>
    <scope>NUCLEOTIDE SEQUENCE [LARGE SCALE GENOMIC DNA]</scope>
    <source>
        <strain evidence="4 7">FDAARGOS_1026</strain>
    </source>
</reference>
<feature type="region of interest" description="Disordered" evidence="1">
    <location>
        <begin position="93"/>
        <end position="114"/>
    </location>
</feature>
<dbReference type="EMBL" id="CP035093">
    <property type="protein sequence ID" value="QAT13896.1"/>
    <property type="molecule type" value="Genomic_DNA"/>
</dbReference>
<evidence type="ECO:0000313" key="2">
    <source>
        <dbReference type="EMBL" id="QAT13357.1"/>
    </source>
</evidence>
<dbReference type="Proteomes" id="UP000596117">
    <property type="component" value="Chromosome"/>
</dbReference>
<evidence type="ECO:0000313" key="4">
    <source>
        <dbReference type="EMBL" id="QQB88739.1"/>
    </source>
</evidence>